<protein>
    <submittedName>
        <fullName evidence="1">Methyltransferase, cyclopropane fatty acid synthase</fullName>
        <ecNumber evidence="1">2.1.1.79</ecNumber>
    </submittedName>
</protein>
<proteinExistence type="predicted"/>
<gene>
    <name evidence="1" type="ORF">CUTER_05340</name>
</gene>
<dbReference type="AlphaFoldDB" id="A0A0G3HE86"/>
<dbReference type="GO" id="GO:0008825">
    <property type="term" value="F:cyclopropane-fatty-acyl-phospholipid synthase activity"/>
    <property type="evidence" value="ECO:0007669"/>
    <property type="project" value="UniProtKB-EC"/>
</dbReference>
<dbReference type="InterPro" id="IPR029063">
    <property type="entry name" value="SAM-dependent_MTases_sf"/>
</dbReference>
<dbReference type="Proteomes" id="UP000035548">
    <property type="component" value="Chromosome"/>
</dbReference>
<sequence>MTAEHLRVIDADLWPTVAYPVRIPVVGALAARAAEAHFASALRKAGLEAGAQGDLCILHDELFDRLAASGWTGFAESYLAGEWTTPDLTAVLTALVSSGFKPRTPKPPAKIDDSGVGEIPPDLVALYAGDGMSTFGAVFSSAVPTTVRTAVPSYLPGKDHGRNTHLVDVRRLSEPRSVEREDVGDGQRRSVELLLDAARVRSGSRVLDFPASGGAVAIAASRRGATVDSMTGDVDMARAMRARLRDAAAMSSVNVVVRDSVLSGAPDWHERYDAIVSMERLETVSRAQRVAMLRGMDRLLEVGGRAAIQMMVATDELSSAGACSLRVLNHYIYSGIGFPTVDDVYRLVDRNTRLRVVGQTHLGAHASRGYRFEAESFAAHTREAAAAGFDAVYRRLWAYQFALREALMNLGMLDCVQFELTHRHRGGRR</sequence>
<reference evidence="2" key="2">
    <citation type="submission" date="2015-05" db="EMBL/GenBank/DDBJ databases">
        <title>Complete genome sequence of Corynebacterium uterequi DSM 45634, isolated from the uterus of a maiden mare.</title>
        <authorList>
            <person name="Ruckert C."/>
            <person name="Albersmeier A."/>
            <person name="Winkler A."/>
            <person name="Tauch A."/>
        </authorList>
    </citation>
    <scope>NUCLEOTIDE SEQUENCE [LARGE SCALE GENOMIC DNA]</scope>
    <source>
        <strain evidence="2">DSM 45634</strain>
    </source>
</reference>
<dbReference type="EC" id="2.1.1.79" evidence="1"/>
<dbReference type="Pfam" id="PF02353">
    <property type="entry name" value="CMAS"/>
    <property type="match status" value="1"/>
</dbReference>
<dbReference type="SUPFAM" id="SSF53335">
    <property type="entry name" value="S-adenosyl-L-methionine-dependent methyltransferases"/>
    <property type="match status" value="1"/>
</dbReference>
<organism evidence="1 2">
    <name type="scientific">Corynebacterium uterequi</name>
    <dbReference type="NCBI Taxonomy" id="1072256"/>
    <lineage>
        <taxon>Bacteria</taxon>
        <taxon>Bacillati</taxon>
        <taxon>Actinomycetota</taxon>
        <taxon>Actinomycetes</taxon>
        <taxon>Mycobacteriales</taxon>
        <taxon>Corynebacteriaceae</taxon>
        <taxon>Corynebacterium</taxon>
    </lineage>
</organism>
<dbReference type="EMBL" id="CP011546">
    <property type="protein sequence ID" value="AKK11065.1"/>
    <property type="molecule type" value="Genomic_DNA"/>
</dbReference>
<keyword evidence="1" id="KW-0489">Methyltransferase</keyword>
<dbReference type="GO" id="GO:0032259">
    <property type="term" value="P:methylation"/>
    <property type="evidence" value="ECO:0007669"/>
    <property type="project" value="UniProtKB-KW"/>
</dbReference>
<dbReference type="PANTHER" id="PTHR43667:SF2">
    <property type="entry name" value="FATTY ACID C-METHYL TRANSFERASE"/>
    <property type="match status" value="1"/>
</dbReference>
<dbReference type="RefSeq" id="WP_047259541.1">
    <property type="nucleotide sequence ID" value="NZ_CP011546.1"/>
</dbReference>
<dbReference type="KEGG" id="cut:CUTER_05340"/>
<keyword evidence="1" id="KW-0808">Transferase</keyword>
<keyword evidence="2" id="KW-1185">Reference proteome</keyword>
<accession>A0A0G3HE86</accession>
<dbReference type="Gene3D" id="3.40.50.150">
    <property type="entry name" value="Vaccinia Virus protein VP39"/>
    <property type="match status" value="1"/>
</dbReference>
<dbReference type="InterPro" id="IPR050723">
    <property type="entry name" value="CFA/CMAS"/>
</dbReference>
<dbReference type="STRING" id="1072256.CUTER_05340"/>
<dbReference type="OrthoDB" id="9782855at2"/>
<dbReference type="PANTHER" id="PTHR43667">
    <property type="entry name" value="CYCLOPROPANE-FATTY-ACYL-PHOSPHOLIPID SYNTHASE"/>
    <property type="match status" value="1"/>
</dbReference>
<dbReference type="PATRIC" id="fig|1072256.5.peg.1055"/>
<evidence type="ECO:0000313" key="2">
    <source>
        <dbReference type="Proteomes" id="UP000035548"/>
    </source>
</evidence>
<name>A0A0G3HE86_9CORY</name>
<evidence type="ECO:0000313" key="1">
    <source>
        <dbReference type="EMBL" id="AKK11065.1"/>
    </source>
</evidence>
<reference evidence="1 2" key="1">
    <citation type="journal article" date="2015" name="Genome Announc.">
        <title>Virulence Factor Genes Detected in the Complete Genome Sequence of Corynebacterium uterequi DSM 45634, Isolated from the Uterus of a Maiden Mare.</title>
        <authorList>
            <person name="Ruckert C."/>
            <person name="Kriete M."/>
            <person name="Jaenicke S."/>
            <person name="Winkler A."/>
            <person name="Tauch A."/>
        </authorList>
    </citation>
    <scope>NUCLEOTIDE SEQUENCE [LARGE SCALE GENOMIC DNA]</scope>
    <source>
        <strain evidence="1 2">DSM 45634</strain>
    </source>
</reference>